<evidence type="ECO:0000313" key="4">
    <source>
        <dbReference type="Proteomes" id="UP001365542"/>
    </source>
</evidence>
<dbReference type="EMBL" id="JAVHJO010000018">
    <property type="protein sequence ID" value="KAK6524005.1"/>
    <property type="molecule type" value="Genomic_DNA"/>
</dbReference>
<dbReference type="Pfam" id="PF03962">
    <property type="entry name" value="Mnd1"/>
    <property type="match status" value="1"/>
</dbReference>
<evidence type="ECO:0000256" key="1">
    <source>
        <dbReference type="SAM" id="Coils"/>
    </source>
</evidence>
<feature type="domain" description="Mnd1 HTH" evidence="2">
    <location>
        <begin position="306"/>
        <end position="360"/>
    </location>
</feature>
<keyword evidence="1" id="KW-0175">Coiled coil</keyword>
<name>A0AAV9WRT5_9PEZI</name>
<sequence length="464" mass="53214">MSSIGYTRLSAKLTYDAYRVALSVAEGDVKFQDMLFKALAVTLSRLLEDGQHEKTESLAIFAQGELDANEDLSKEQRLKRQTYLQITRCQAAIIARRYPDAEIIITYGKGEVPASIIKTLAYLRSELLKNTPLPLDYEGIYPAQLARLSLLYQDKGQFVKAEAIARRSIVLGGDKDMELYPSICWYSLMLAIAYQGRLEEAMEYRNSNLENIVRAEGMYGSLEYRMQEDQDDRQIYESAIQFIKERKLEKGDAWWEAHEAALIRTQMRYGPLLFTTDNHSDHIPAIPKFNPSAAKLVAVESYFINHQPITAHSIKDLEKSLPTATGISGMQVKDYLTALVDDNKIRVEKIGSGNWYWCFKGDEKKQKENQVKEWEKEVKVLEGKMREVALDIEREQESKEGGNDEKAQRSLMVDEIQQFKSEKEAMEKELALYADNDPAQIDRLRELIWLMKMAGNMHTGRSFL</sequence>
<dbReference type="AlphaFoldDB" id="A0AAV9WRT5"/>
<accession>A0AAV9WRT5</accession>
<comment type="caution">
    <text evidence="3">The sequence shown here is derived from an EMBL/GenBank/DDBJ whole genome shotgun (WGS) entry which is preliminary data.</text>
</comment>
<protein>
    <recommendedName>
        <fullName evidence="2">Mnd1 HTH domain-containing protein</fullName>
    </recommendedName>
</protein>
<evidence type="ECO:0000259" key="2">
    <source>
        <dbReference type="Pfam" id="PF03962"/>
    </source>
</evidence>
<dbReference type="Proteomes" id="UP001365542">
    <property type="component" value="Unassembled WGS sequence"/>
</dbReference>
<evidence type="ECO:0000313" key="3">
    <source>
        <dbReference type="EMBL" id="KAK6524005.1"/>
    </source>
</evidence>
<reference evidence="3 4" key="1">
    <citation type="submission" date="2019-10" db="EMBL/GenBank/DDBJ databases">
        <authorList>
            <person name="Palmer J.M."/>
        </authorList>
    </citation>
    <scope>NUCLEOTIDE SEQUENCE [LARGE SCALE GENOMIC DNA]</scope>
    <source>
        <strain evidence="3 4">TWF694</strain>
    </source>
</reference>
<proteinExistence type="predicted"/>
<dbReference type="InterPro" id="IPR040453">
    <property type="entry name" value="Mnd1_HTH"/>
</dbReference>
<feature type="coiled-coil region" evidence="1">
    <location>
        <begin position="364"/>
        <end position="436"/>
    </location>
</feature>
<organism evidence="3 4">
    <name type="scientific">Orbilia ellipsospora</name>
    <dbReference type="NCBI Taxonomy" id="2528407"/>
    <lineage>
        <taxon>Eukaryota</taxon>
        <taxon>Fungi</taxon>
        <taxon>Dikarya</taxon>
        <taxon>Ascomycota</taxon>
        <taxon>Pezizomycotina</taxon>
        <taxon>Orbiliomycetes</taxon>
        <taxon>Orbiliales</taxon>
        <taxon>Orbiliaceae</taxon>
        <taxon>Orbilia</taxon>
    </lineage>
</organism>
<keyword evidence="4" id="KW-1185">Reference proteome</keyword>
<gene>
    <name evidence="3" type="ORF">TWF694_005673</name>
</gene>